<name>A0A445N0G3_9BACT</name>
<dbReference type="EMBL" id="OJIN01000192">
    <property type="protein sequence ID" value="SPD75224.1"/>
    <property type="molecule type" value="Genomic_DNA"/>
</dbReference>
<organism evidence="1">
    <name type="scientific">uncultured Desulfobacterium sp</name>
    <dbReference type="NCBI Taxonomy" id="201089"/>
    <lineage>
        <taxon>Bacteria</taxon>
        <taxon>Pseudomonadati</taxon>
        <taxon>Thermodesulfobacteriota</taxon>
        <taxon>Desulfobacteria</taxon>
        <taxon>Desulfobacterales</taxon>
        <taxon>Desulfobacteriaceae</taxon>
        <taxon>Desulfobacterium</taxon>
        <taxon>environmental samples</taxon>
    </lineage>
</organism>
<dbReference type="AlphaFoldDB" id="A0A445N0G3"/>
<evidence type="ECO:0000313" key="1">
    <source>
        <dbReference type="EMBL" id="SPD75224.1"/>
    </source>
</evidence>
<accession>A0A445N0G3</accession>
<proteinExistence type="predicted"/>
<gene>
    <name evidence="1" type="ORF">PITCH_A50026</name>
</gene>
<reference evidence="1" key="1">
    <citation type="submission" date="2018-01" db="EMBL/GenBank/DDBJ databases">
        <authorList>
            <person name="Regsiter A."/>
            <person name="William W."/>
        </authorList>
    </citation>
    <scope>NUCLEOTIDE SEQUENCE</scope>
    <source>
        <strain evidence="1">TRIP AH-1</strain>
    </source>
</reference>
<protein>
    <submittedName>
        <fullName evidence="1">Uncharacterized protein</fullName>
    </submittedName>
</protein>
<sequence>MIPAHTSGYQSVQKPDICLYRDFQRHRILRVKVTIYGTRGCCGQDHITVAFRVRL</sequence>